<dbReference type="EMBL" id="HE804045">
    <property type="protein sequence ID" value="CCH28695.1"/>
    <property type="molecule type" value="Genomic_DNA"/>
</dbReference>
<dbReference type="Proteomes" id="UP000006281">
    <property type="component" value="Chromosome"/>
</dbReference>
<evidence type="ECO:0000313" key="1">
    <source>
        <dbReference type="EMBL" id="CCH28695.1"/>
    </source>
</evidence>
<proteinExistence type="predicted"/>
<name>K0JPH2_SACES</name>
<accession>K0JPH2</accession>
<dbReference type="OrthoDB" id="9846199at2"/>
<dbReference type="BioCyc" id="SESP1179773:BN6_RS06740-MONOMER"/>
<dbReference type="AlphaFoldDB" id="K0JPH2"/>
<keyword evidence="2" id="KW-1185">Reference proteome</keyword>
<gene>
    <name evidence="1" type="ordered locus">BN6_13690</name>
</gene>
<dbReference type="STRING" id="1179773.BN6_13690"/>
<dbReference type="PATRIC" id="fig|1179773.3.peg.1378"/>
<dbReference type="KEGG" id="sesp:BN6_13690"/>
<sequence>MSDLSKEERNVLEDLRVLTAELVEYMAAARESFPVHAYRPEDERSIGQDMAVIGRRLKEIADQHERERACSGIWVSCPVEECSLGRVPAVNGDQERCEKCFGTGSVRSEDAEVNTSTGLVSQR</sequence>
<dbReference type="HOGENOM" id="CLU_2013621_0_0_11"/>
<dbReference type="RefSeq" id="WP_015098808.1">
    <property type="nucleotide sequence ID" value="NC_019673.1"/>
</dbReference>
<organism evidence="1 2">
    <name type="scientific">Saccharothrix espanaensis (strain ATCC 51144 / DSM 44229 / JCM 9112 / NBRC 15066 / NRRL 15764)</name>
    <dbReference type="NCBI Taxonomy" id="1179773"/>
    <lineage>
        <taxon>Bacteria</taxon>
        <taxon>Bacillati</taxon>
        <taxon>Actinomycetota</taxon>
        <taxon>Actinomycetes</taxon>
        <taxon>Pseudonocardiales</taxon>
        <taxon>Pseudonocardiaceae</taxon>
        <taxon>Saccharothrix</taxon>
    </lineage>
</organism>
<reference evidence="1 2" key="1">
    <citation type="journal article" date="2012" name="BMC Genomics">
        <title>Complete genome sequence of Saccharothrix espanaensis DSM 44229T and comparison to the other completely sequenced Pseudonocardiaceae.</title>
        <authorList>
            <person name="Strobel T."/>
            <person name="Al-Dilaimi A."/>
            <person name="Blom J."/>
            <person name="Gessner A."/>
            <person name="Kalinowski J."/>
            <person name="Luzhetska M."/>
            <person name="Puhler A."/>
            <person name="Szczepanowski R."/>
            <person name="Bechthold A."/>
            <person name="Ruckert C."/>
        </authorList>
    </citation>
    <scope>NUCLEOTIDE SEQUENCE [LARGE SCALE GENOMIC DNA]</scope>
    <source>
        <strain evidence="2">ATCC 51144 / DSM 44229 / JCM 9112 / NBRC 15066 / NRRL 15764</strain>
    </source>
</reference>
<protein>
    <submittedName>
        <fullName evidence="1">Uncharacterized protein</fullName>
    </submittedName>
</protein>
<evidence type="ECO:0000313" key="2">
    <source>
        <dbReference type="Proteomes" id="UP000006281"/>
    </source>
</evidence>